<accession>A0ABM0GV60</accession>
<gene>
    <name evidence="2" type="primary">LOC100376027</name>
</gene>
<reference evidence="2" key="1">
    <citation type="submission" date="2025-08" db="UniProtKB">
        <authorList>
            <consortium name="RefSeq"/>
        </authorList>
    </citation>
    <scope>IDENTIFICATION</scope>
    <source>
        <tissue evidence="2">Testes</tissue>
    </source>
</reference>
<dbReference type="Proteomes" id="UP000694865">
    <property type="component" value="Unplaced"/>
</dbReference>
<evidence type="ECO:0000313" key="2">
    <source>
        <dbReference type="RefSeq" id="XP_002738003.1"/>
    </source>
</evidence>
<name>A0ABM0GV60_SACKO</name>
<proteinExistence type="predicted"/>
<protein>
    <submittedName>
        <fullName evidence="2">Uncharacterized protein LOC100376027</fullName>
    </submittedName>
</protein>
<keyword evidence="1" id="KW-1185">Reference proteome</keyword>
<organism evidence="1 2">
    <name type="scientific">Saccoglossus kowalevskii</name>
    <name type="common">Acorn worm</name>
    <dbReference type="NCBI Taxonomy" id="10224"/>
    <lineage>
        <taxon>Eukaryota</taxon>
        <taxon>Metazoa</taxon>
        <taxon>Hemichordata</taxon>
        <taxon>Enteropneusta</taxon>
        <taxon>Harrimaniidae</taxon>
        <taxon>Saccoglossus</taxon>
    </lineage>
</organism>
<sequence>MFKNRVILAYTDVAAAGSRAVFGIDHKISYSSLDIAELSDKQPSCVREQPASPVMCEFDKIQILNCIYEEYSIVVLNTVLCGEDCHHVVNRIMDECANSNVEQVVLTAAIRSDPNRPQQLEGVYENCIHIKPETKNPPLPQDARISDSVLNILLQFLIIEKIPTRCLLVAGHKATRGKANKQDGSLQSIQSIQDALSSVTGLKFNLEESQSIVYKGTNETEDETTMIYM</sequence>
<evidence type="ECO:0000313" key="1">
    <source>
        <dbReference type="Proteomes" id="UP000694865"/>
    </source>
</evidence>
<dbReference type="RefSeq" id="XP_002738003.1">
    <property type="nucleotide sequence ID" value="XM_002737957.2"/>
</dbReference>
<dbReference type="GeneID" id="100376027"/>